<evidence type="ECO:0000313" key="1">
    <source>
        <dbReference type="EMBL" id="KAK3220673.1"/>
    </source>
</evidence>
<evidence type="ECO:0000313" key="2">
    <source>
        <dbReference type="Proteomes" id="UP001281410"/>
    </source>
</evidence>
<gene>
    <name evidence="1" type="ORF">Dsin_014643</name>
</gene>
<name>A0AAE0EA07_9ROSI</name>
<dbReference type="EMBL" id="JANJYJ010000004">
    <property type="protein sequence ID" value="KAK3220673.1"/>
    <property type="molecule type" value="Genomic_DNA"/>
</dbReference>
<organism evidence="1 2">
    <name type="scientific">Dipteronia sinensis</name>
    <dbReference type="NCBI Taxonomy" id="43782"/>
    <lineage>
        <taxon>Eukaryota</taxon>
        <taxon>Viridiplantae</taxon>
        <taxon>Streptophyta</taxon>
        <taxon>Embryophyta</taxon>
        <taxon>Tracheophyta</taxon>
        <taxon>Spermatophyta</taxon>
        <taxon>Magnoliopsida</taxon>
        <taxon>eudicotyledons</taxon>
        <taxon>Gunneridae</taxon>
        <taxon>Pentapetalae</taxon>
        <taxon>rosids</taxon>
        <taxon>malvids</taxon>
        <taxon>Sapindales</taxon>
        <taxon>Sapindaceae</taxon>
        <taxon>Hippocastanoideae</taxon>
        <taxon>Acereae</taxon>
        <taxon>Dipteronia</taxon>
    </lineage>
</organism>
<reference evidence="1" key="1">
    <citation type="journal article" date="2023" name="Plant J.">
        <title>Genome sequences and population genomics provide insights into the demographic history, inbreeding, and mutation load of two 'living fossil' tree species of Dipteronia.</title>
        <authorList>
            <person name="Feng Y."/>
            <person name="Comes H.P."/>
            <person name="Chen J."/>
            <person name="Zhu S."/>
            <person name="Lu R."/>
            <person name="Zhang X."/>
            <person name="Li P."/>
            <person name="Qiu J."/>
            <person name="Olsen K.M."/>
            <person name="Qiu Y."/>
        </authorList>
    </citation>
    <scope>NUCLEOTIDE SEQUENCE</scope>
    <source>
        <strain evidence="1">NBL</strain>
    </source>
</reference>
<keyword evidence="2" id="KW-1185">Reference proteome</keyword>
<proteinExistence type="predicted"/>
<dbReference type="AlphaFoldDB" id="A0AAE0EA07"/>
<dbReference type="Proteomes" id="UP001281410">
    <property type="component" value="Unassembled WGS sequence"/>
</dbReference>
<sequence>MTMRTQEALMEDDDLKNSQVSEEGLKLVPVVEAVDEGDLRTMWRSHNMKSRSCSERDKVLFQDSEVRDMKGWNIENEIVKVLEKGMALGCDFYGKKKEMIEIMATRNEDTRFHELVRILVSKIKPIG</sequence>
<accession>A0AAE0EA07</accession>
<protein>
    <submittedName>
        <fullName evidence="1">Uncharacterized protein</fullName>
    </submittedName>
</protein>
<comment type="caution">
    <text evidence="1">The sequence shown here is derived from an EMBL/GenBank/DDBJ whole genome shotgun (WGS) entry which is preliminary data.</text>
</comment>